<organism evidence="2 3">
    <name type="scientific">Datura stramonium</name>
    <name type="common">Jimsonweed</name>
    <name type="synonym">Common thornapple</name>
    <dbReference type="NCBI Taxonomy" id="4076"/>
    <lineage>
        <taxon>Eukaryota</taxon>
        <taxon>Viridiplantae</taxon>
        <taxon>Streptophyta</taxon>
        <taxon>Embryophyta</taxon>
        <taxon>Tracheophyta</taxon>
        <taxon>Spermatophyta</taxon>
        <taxon>Magnoliopsida</taxon>
        <taxon>eudicotyledons</taxon>
        <taxon>Gunneridae</taxon>
        <taxon>Pentapetalae</taxon>
        <taxon>asterids</taxon>
        <taxon>lamiids</taxon>
        <taxon>Solanales</taxon>
        <taxon>Solanaceae</taxon>
        <taxon>Solanoideae</taxon>
        <taxon>Datureae</taxon>
        <taxon>Datura</taxon>
    </lineage>
</organism>
<feature type="region of interest" description="Disordered" evidence="1">
    <location>
        <begin position="1"/>
        <end position="34"/>
    </location>
</feature>
<keyword evidence="3" id="KW-1185">Reference proteome</keyword>
<evidence type="ECO:0000313" key="3">
    <source>
        <dbReference type="Proteomes" id="UP000823775"/>
    </source>
</evidence>
<name>A0ABS8WH41_DATST</name>
<feature type="compositionally biased region" description="Basic and acidic residues" evidence="1">
    <location>
        <begin position="1"/>
        <end position="16"/>
    </location>
</feature>
<dbReference type="EMBL" id="JACEIK010006847">
    <property type="protein sequence ID" value="MCE3049362.1"/>
    <property type="molecule type" value="Genomic_DNA"/>
</dbReference>
<evidence type="ECO:0000313" key="2">
    <source>
        <dbReference type="EMBL" id="MCE3049362.1"/>
    </source>
</evidence>
<proteinExistence type="predicted"/>
<reference evidence="2 3" key="1">
    <citation type="journal article" date="2021" name="BMC Genomics">
        <title>Datura genome reveals duplications of psychoactive alkaloid biosynthetic genes and high mutation rate following tissue culture.</title>
        <authorList>
            <person name="Rajewski A."/>
            <person name="Carter-House D."/>
            <person name="Stajich J."/>
            <person name="Litt A."/>
        </authorList>
    </citation>
    <scope>NUCLEOTIDE SEQUENCE [LARGE SCALE GENOMIC DNA]</scope>
    <source>
        <strain evidence="2">AR-01</strain>
    </source>
</reference>
<sequence length="151" mass="17019">MCPEERQCNGKRKDQGIGEPEGSRKRRKASSHRPACSWVHFSRDFIKEYSATHPESSGLKAEKAKATTRAREVWDKYLSSTPARAPKPRRQEAVRAWGLVASLASDVGLFEEACVFGYWRSLILVSAEISRWPREATRSRGLSFVSPALLL</sequence>
<evidence type="ECO:0000256" key="1">
    <source>
        <dbReference type="SAM" id="MobiDB-lite"/>
    </source>
</evidence>
<comment type="caution">
    <text evidence="2">The sequence shown here is derived from an EMBL/GenBank/DDBJ whole genome shotgun (WGS) entry which is preliminary data.</text>
</comment>
<protein>
    <submittedName>
        <fullName evidence="2">Uncharacterized protein</fullName>
    </submittedName>
</protein>
<gene>
    <name evidence="2" type="ORF">HAX54_044693</name>
</gene>
<dbReference type="Proteomes" id="UP000823775">
    <property type="component" value="Unassembled WGS sequence"/>
</dbReference>
<accession>A0ABS8WH41</accession>